<organism evidence="7 8">
    <name type="scientific">Helicobacter pylori</name>
    <name type="common">Campylobacter pylori</name>
    <dbReference type="NCBI Taxonomy" id="210"/>
    <lineage>
        <taxon>Bacteria</taxon>
        <taxon>Pseudomonadati</taxon>
        <taxon>Campylobacterota</taxon>
        <taxon>Epsilonproteobacteria</taxon>
        <taxon>Campylobacterales</taxon>
        <taxon>Helicobacteraceae</taxon>
        <taxon>Helicobacter</taxon>
    </lineage>
</organism>
<feature type="binding site" evidence="5">
    <location>
        <position position="97"/>
    </location>
    <ligand>
        <name>S-adenosyl-L-methionine</name>
        <dbReference type="ChEBI" id="CHEBI:59789"/>
    </ligand>
</feature>
<dbReference type="GO" id="GO:0032259">
    <property type="term" value="P:methylation"/>
    <property type="evidence" value="ECO:0007669"/>
    <property type="project" value="UniProtKB-KW"/>
</dbReference>
<dbReference type="NCBIfam" id="TIGR01934">
    <property type="entry name" value="MenG_MenH_UbiE"/>
    <property type="match status" value="1"/>
</dbReference>
<evidence type="ECO:0000313" key="8">
    <source>
        <dbReference type="Proteomes" id="UP000254195"/>
    </source>
</evidence>
<evidence type="ECO:0000256" key="3">
    <source>
        <dbReference type="ARBA" id="ARBA00022679"/>
    </source>
</evidence>
<dbReference type="UniPathway" id="UPA00079">
    <property type="reaction ID" value="UER00169"/>
</dbReference>
<dbReference type="EC" id="2.1.1.163" evidence="5"/>
<dbReference type="InterPro" id="IPR023576">
    <property type="entry name" value="UbiE/COQ5_MeTrFase_CS"/>
</dbReference>
<dbReference type="GO" id="GO:0043770">
    <property type="term" value="F:demethylmenaquinone methyltransferase activity"/>
    <property type="evidence" value="ECO:0007669"/>
    <property type="project" value="UniProtKB-UniRule"/>
</dbReference>
<reference evidence="7 8" key="1">
    <citation type="submission" date="2018-06" db="EMBL/GenBank/DDBJ databases">
        <authorList>
            <consortium name="Pathogen Informatics"/>
            <person name="Doyle S."/>
        </authorList>
    </citation>
    <scope>NUCLEOTIDE SEQUENCE [LARGE SCALE GENOMIC DNA]</scope>
    <source>
        <strain evidence="7 8">NCTC13094</strain>
    </source>
</reference>
<name>A0A377RRF8_HELPX</name>
<dbReference type="AlphaFoldDB" id="A0A377RRF8"/>
<comment type="similarity">
    <text evidence="5">Belongs to the class I-like SAM-binding methyltransferase superfamily. MenG/UbiE family.</text>
</comment>
<comment type="function">
    <text evidence="5">Methyltransferase required for the conversion of demethylmenaquinol (DMKH2) to menaquinol (MKH2).</text>
</comment>
<dbReference type="PROSITE" id="PS51608">
    <property type="entry name" value="SAM_MT_UBIE"/>
    <property type="match status" value="1"/>
</dbReference>
<evidence type="ECO:0000256" key="1">
    <source>
        <dbReference type="ARBA" id="ARBA00022428"/>
    </source>
</evidence>
<dbReference type="NCBIfam" id="NF001244">
    <property type="entry name" value="PRK00216.1-5"/>
    <property type="match status" value="1"/>
</dbReference>
<keyword evidence="7" id="KW-0830">Ubiquinone</keyword>
<dbReference type="PANTHER" id="PTHR43591">
    <property type="entry name" value="METHYLTRANSFERASE"/>
    <property type="match status" value="1"/>
</dbReference>
<keyword evidence="3 5" id="KW-0808">Transferase</keyword>
<keyword evidence="1 5" id="KW-0474">Menaquinone biosynthesis</keyword>
<evidence type="ECO:0000313" key="7">
    <source>
        <dbReference type="EMBL" id="STR26663.1"/>
    </source>
</evidence>
<dbReference type="HAMAP" id="MF_01813">
    <property type="entry name" value="MenG_UbiE_methyltr"/>
    <property type="match status" value="1"/>
</dbReference>
<dbReference type="EMBL" id="UGJP01000002">
    <property type="protein sequence ID" value="STR26663.1"/>
    <property type="molecule type" value="Genomic_DNA"/>
</dbReference>
<sequence>MKEKRKVMKKEKHLKQERIINMFDDIASSYDQANRLMSFGLDIKWRQRACEHAFLFLENKKALRLVDVACGTGDMLVAWQKSALNCGIEFKECLGIDPSNNMLELAIKKCEELENKASFIQAQAKDLKGVESNSVDILSIAYGLRNIVERQEALKEFFRVLKPRGVLVILEFLKKENPTWLDKISGFYTNKVLPLVGGAISKNYGAYSYLPQSIEGFLSLEGLKHELKNAGFEILRTEDSIAQISTTMLVRKS</sequence>
<accession>A0A377RRF8</accession>
<keyword evidence="6" id="KW-0175">Coiled coil</keyword>
<feature type="binding site" evidence="5">
    <location>
        <position position="72"/>
    </location>
    <ligand>
        <name>S-adenosyl-L-methionine</name>
        <dbReference type="ChEBI" id="CHEBI:59789"/>
    </ligand>
</feature>
<dbReference type="InterPro" id="IPR004033">
    <property type="entry name" value="UbiE/COQ5_MeTrFase"/>
</dbReference>
<dbReference type="Pfam" id="PF01209">
    <property type="entry name" value="Ubie_methyltran"/>
    <property type="match status" value="1"/>
</dbReference>
<dbReference type="PROSITE" id="PS01183">
    <property type="entry name" value="UBIE_1"/>
    <property type="match status" value="1"/>
</dbReference>
<dbReference type="UniPathway" id="UPA00232"/>
<comment type="pathway">
    <text evidence="5">Quinol/quinone metabolism; menaquinone biosynthesis; menaquinol from 1,4-dihydroxy-2-naphthoate: step 2/2.</text>
</comment>
<evidence type="ECO:0000256" key="6">
    <source>
        <dbReference type="SAM" id="Coils"/>
    </source>
</evidence>
<feature type="coiled-coil region" evidence="6">
    <location>
        <begin position="103"/>
        <end position="130"/>
    </location>
</feature>
<keyword evidence="4 5" id="KW-0949">S-adenosyl-L-methionine</keyword>
<keyword evidence="2 5" id="KW-0489">Methyltransferase</keyword>
<protein>
    <recommendedName>
        <fullName evidence="5">Demethylmenaquinone methyltransferase</fullName>
        <ecNumber evidence="5">2.1.1.163</ecNumber>
    </recommendedName>
</protein>
<dbReference type="InterPro" id="IPR029063">
    <property type="entry name" value="SAM-dependent_MTases_sf"/>
</dbReference>
<dbReference type="CDD" id="cd02440">
    <property type="entry name" value="AdoMet_MTases"/>
    <property type="match status" value="1"/>
</dbReference>
<evidence type="ECO:0000256" key="2">
    <source>
        <dbReference type="ARBA" id="ARBA00022603"/>
    </source>
</evidence>
<dbReference type="GO" id="GO:0008425">
    <property type="term" value="F:2-methoxy-6-polyprenyl-1,4-benzoquinol methyltransferase activity"/>
    <property type="evidence" value="ECO:0007669"/>
    <property type="project" value="TreeGrafter"/>
</dbReference>
<gene>
    <name evidence="7" type="primary">ubiE</name>
    <name evidence="5" type="synonym">menG</name>
    <name evidence="7" type="ORF">NCTC13094_00794</name>
</gene>
<evidence type="ECO:0000256" key="5">
    <source>
        <dbReference type="HAMAP-Rule" id="MF_01813"/>
    </source>
</evidence>
<dbReference type="PANTHER" id="PTHR43591:SF24">
    <property type="entry name" value="2-METHOXY-6-POLYPRENYL-1,4-BENZOQUINOL METHYLASE, MITOCHONDRIAL"/>
    <property type="match status" value="1"/>
</dbReference>
<proteinExistence type="inferred from homology"/>
<dbReference type="GO" id="GO:0009234">
    <property type="term" value="P:menaquinone biosynthetic process"/>
    <property type="evidence" value="ECO:0007669"/>
    <property type="project" value="UniProtKB-UniRule"/>
</dbReference>
<comment type="catalytic activity">
    <reaction evidence="5">
        <text>a 2-demethylmenaquinol + S-adenosyl-L-methionine = a menaquinol + S-adenosyl-L-homocysteine + H(+)</text>
        <dbReference type="Rhea" id="RHEA:42640"/>
        <dbReference type="Rhea" id="RHEA-COMP:9539"/>
        <dbReference type="Rhea" id="RHEA-COMP:9563"/>
        <dbReference type="ChEBI" id="CHEBI:15378"/>
        <dbReference type="ChEBI" id="CHEBI:18151"/>
        <dbReference type="ChEBI" id="CHEBI:55437"/>
        <dbReference type="ChEBI" id="CHEBI:57856"/>
        <dbReference type="ChEBI" id="CHEBI:59789"/>
        <dbReference type="EC" id="2.1.1.163"/>
    </reaction>
</comment>
<comment type="caution">
    <text evidence="5">Lacks conserved residue(s) required for the propagation of feature annotation.</text>
</comment>
<evidence type="ECO:0000256" key="4">
    <source>
        <dbReference type="ARBA" id="ARBA00022691"/>
    </source>
</evidence>
<dbReference type="SUPFAM" id="SSF53335">
    <property type="entry name" value="S-adenosyl-L-methionine-dependent methyltransferases"/>
    <property type="match status" value="1"/>
</dbReference>
<dbReference type="Gene3D" id="3.40.50.150">
    <property type="entry name" value="Vaccinia Virus protein VP39"/>
    <property type="match status" value="1"/>
</dbReference>
<dbReference type="Proteomes" id="UP000254195">
    <property type="component" value="Unassembled WGS sequence"/>
</dbReference>